<organism evidence="2">
    <name type="scientific">uncultured Thermomicrobiales bacterium</name>
    <dbReference type="NCBI Taxonomy" id="1645740"/>
    <lineage>
        <taxon>Bacteria</taxon>
        <taxon>Pseudomonadati</taxon>
        <taxon>Thermomicrobiota</taxon>
        <taxon>Thermomicrobia</taxon>
        <taxon>Thermomicrobiales</taxon>
        <taxon>environmental samples</taxon>
    </lineage>
</organism>
<evidence type="ECO:0000313" key="2">
    <source>
        <dbReference type="EMBL" id="CAA9585118.1"/>
    </source>
</evidence>
<protein>
    <submittedName>
        <fullName evidence="2">Glucose-fructose oxidoreductase</fullName>
        <ecNumber evidence="2">1.1.99.28</ecNumber>
    </submittedName>
</protein>
<feature type="non-terminal residue" evidence="2">
    <location>
        <position position="1"/>
    </location>
</feature>
<feature type="compositionally biased region" description="Polar residues" evidence="1">
    <location>
        <begin position="1"/>
        <end position="23"/>
    </location>
</feature>
<gene>
    <name evidence="2" type="ORF">AVDCRST_MAG87-3848</name>
</gene>
<dbReference type="AlphaFoldDB" id="A0A6J4VPS0"/>
<dbReference type="EC" id="1.1.99.28" evidence="2"/>
<name>A0A6J4VPS0_9BACT</name>
<feature type="non-terminal residue" evidence="2">
    <location>
        <position position="75"/>
    </location>
</feature>
<reference evidence="2" key="1">
    <citation type="submission" date="2020-02" db="EMBL/GenBank/DDBJ databases">
        <authorList>
            <person name="Meier V. D."/>
        </authorList>
    </citation>
    <scope>NUCLEOTIDE SEQUENCE</scope>
    <source>
        <strain evidence="2">AVDCRST_MAG87</strain>
    </source>
</reference>
<keyword evidence="2" id="KW-0560">Oxidoreductase</keyword>
<feature type="compositionally biased region" description="Low complexity" evidence="1">
    <location>
        <begin position="45"/>
        <end position="58"/>
    </location>
</feature>
<dbReference type="EMBL" id="CADCWJ010000843">
    <property type="protein sequence ID" value="CAA9585118.1"/>
    <property type="molecule type" value="Genomic_DNA"/>
</dbReference>
<accession>A0A6J4VPS0</accession>
<dbReference type="GO" id="GO:0047061">
    <property type="term" value="F:glucose-fructose oxidoreductase activity"/>
    <property type="evidence" value="ECO:0007669"/>
    <property type="project" value="UniProtKB-EC"/>
</dbReference>
<sequence length="75" mass="8034">WRRSVTSGAFSSPSTISGVSRPNSFRREHCCDRAQSATWSGSRASVGTSSTGAPTGSTCFSSTTTKRPPCRFSRR</sequence>
<feature type="region of interest" description="Disordered" evidence="1">
    <location>
        <begin position="1"/>
        <end position="75"/>
    </location>
</feature>
<evidence type="ECO:0000256" key="1">
    <source>
        <dbReference type="SAM" id="MobiDB-lite"/>
    </source>
</evidence>
<proteinExistence type="predicted"/>